<sequence>MNRLLTYSSKAAVLKPSLLPYGGNGLIATRKIAKDELIFKELPIVSVLKRQPQHSHGRHCLECWTPSSSITGKSSFCESHQSTLLNKSITRLNTQPGFPELRALQQKRLDESNGKEGAFPILITNLIGLSLSDLLTTGSMNSSMNLVNALVKGKDMPPEGIPAQWKQDYEEIKDVVLTGKGLSDLFSLKWYSDQMTRLNLNAMQSFYGEKEEERVVGTSLYLFASMLNHSCVPNVKVDWEDSNIIHAIANKDIAAGEELTITYNSEAAKMGTDERWEYFRYNYGFICTCPLCSGASEVKI</sequence>
<dbReference type="SUPFAM" id="SSF82199">
    <property type="entry name" value="SET domain"/>
    <property type="match status" value="1"/>
</dbReference>
<reference evidence="2 3" key="1">
    <citation type="submission" date="2016-07" db="EMBL/GenBank/DDBJ databases">
        <title>Pervasive Adenine N6-methylation of Active Genes in Fungi.</title>
        <authorList>
            <consortium name="DOE Joint Genome Institute"/>
            <person name="Mondo S.J."/>
            <person name="Dannebaum R.O."/>
            <person name="Kuo R.C."/>
            <person name="Labutti K."/>
            <person name="Haridas S."/>
            <person name="Kuo A."/>
            <person name="Salamov A."/>
            <person name="Ahrendt S.R."/>
            <person name="Lipzen A."/>
            <person name="Sullivan W."/>
            <person name="Andreopoulos W.B."/>
            <person name="Clum A."/>
            <person name="Lindquist E."/>
            <person name="Daum C."/>
            <person name="Ramamoorthy G.K."/>
            <person name="Gryganskyi A."/>
            <person name="Culley D."/>
            <person name="Magnuson J.K."/>
            <person name="James T.Y."/>
            <person name="O'Malley M.A."/>
            <person name="Stajich J.E."/>
            <person name="Spatafora J.W."/>
            <person name="Visel A."/>
            <person name="Grigoriev I.V."/>
        </authorList>
    </citation>
    <scope>NUCLEOTIDE SEQUENCE [LARGE SCALE GENOMIC DNA]</scope>
    <source>
        <strain evidence="2 3">JEL800</strain>
    </source>
</reference>
<dbReference type="AlphaFoldDB" id="A0A1Y2CWH0"/>
<evidence type="ECO:0000313" key="2">
    <source>
        <dbReference type="EMBL" id="ORY51379.1"/>
    </source>
</evidence>
<dbReference type="Pfam" id="PF00856">
    <property type="entry name" value="SET"/>
    <property type="match status" value="1"/>
</dbReference>
<dbReference type="Proteomes" id="UP000193642">
    <property type="component" value="Unassembled WGS sequence"/>
</dbReference>
<dbReference type="Gene3D" id="6.10.140.2220">
    <property type="match status" value="1"/>
</dbReference>
<dbReference type="SMART" id="SM00317">
    <property type="entry name" value="SET"/>
    <property type="match status" value="1"/>
</dbReference>
<dbReference type="Gene3D" id="2.170.270.10">
    <property type="entry name" value="SET domain"/>
    <property type="match status" value="1"/>
</dbReference>
<organism evidence="2 3">
    <name type="scientific">Rhizoclosmatium globosum</name>
    <dbReference type="NCBI Taxonomy" id="329046"/>
    <lineage>
        <taxon>Eukaryota</taxon>
        <taxon>Fungi</taxon>
        <taxon>Fungi incertae sedis</taxon>
        <taxon>Chytridiomycota</taxon>
        <taxon>Chytridiomycota incertae sedis</taxon>
        <taxon>Chytridiomycetes</taxon>
        <taxon>Chytridiales</taxon>
        <taxon>Chytriomycetaceae</taxon>
        <taxon>Rhizoclosmatium</taxon>
    </lineage>
</organism>
<name>A0A1Y2CWH0_9FUNG</name>
<dbReference type="GO" id="GO:0005634">
    <property type="term" value="C:nucleus"/>
    <property type="evidence" value="ECO:0007669"/>
    <property type="project" value="TreeGrafter"/>
</dbReference>
<dbReference type="EMBL" id="MCGO01000005">
    <property type="protein sequence ID" value="ORY51379.1"/>
    <property type="molecule type" value="Genomic_DNA"/>
</dbReference>
<keyword evidence="3" id="KW-1185">Reference proteome</keyword>
<gene>
    <name evidence="2" type="ORF">BCR33DRAFT_780363</name>
</gene>
<dbReference type="PANTHER" id="PTHR12197:SF298">
    <property type="entry name" value="HISTONE-LYSINE N-METHYLTRANSFERASE ATXR4"/>
    <property type="match status" value="1"/>
</dbReference>
<proteinExistence type="predicted"/>
<dbReference type="PROSITE" id="PS50280">
    <property type="entry name" value="SET"/>
    <property type="match status" value="1"/>
</dbReference>
<accession>A0A1Y2CWH0</accession>
<dbReference type="OrthoDB" id="2141288at2759"/>
<protein>
    <submittedName>
        <fullName evidence="2">SET domain-containing protein</fullName>
    </submittedName>
</protein>
<dbReference type="STRING" id="329046.A0A1Y2CWH0"/>
<dbReference type="InterPro" id="IPR001214">
    <property type="entry name" value="SET_dom"/>
</dbReference>
<dbReference type="InterPro" id="IPR046341">
    <property type="entry name" value="SET_dom_sf"/>
</dbReference>
<comment type="caution">
    <text evidence="2">The sequence shown here is derived from an EMBL/GenBank/DDBJ whole genome shotgun (WGS) entry which is preliminary data.</text>
</comment>
<dbReference type="InterPro" id="IPR050869">
    <property type="entry name" value="H3K4_H4K5_MeTrfase"/>
</dbReference>
<evidence type="ECO:0000313" key="3">
    <source>
        <dbReference type="Proteomes" id="UP000193642"/>
    </source>
</evidence>
<dbReference type="PANTHER" id="PTHR12197">
    <property type="entry name" value="HISTONE-LYSINE N-METHYLTRANSFERASE SMYD"/>
    <property type="match status" value="1"/>
</dbReference>
<dbReference type="CDD" id="cd20071">
    <property type="entry name" value="SET_SMYD"/>
    <property type="match status" value="1"/>
</dbReference>
<dbReference type="Gene3D" id="1.10.220.160">
    <property type="match status" value="1"/>
</dbReference>
<evidence type="ECO:0000259" key="1">
    <source>
        <dbReference type="PROSITE" id="PS50280"/>
    </source>
</evidence>
<feature type="domain" description="SET" evidence="1">
    <location>
        <begin position="2"/>
        <end position="264"/>
    </location>
</feature>